<evidence type="ECO:0000256" key="7">
    <source>
        <dbReference type="ARBA" id="ARBA00022683"/>
    </source>
</evidence>
<evidence type="ECO:0000256" key="10">
    <source>
        <dbReference type="ARBA" id="ARBA00030956"/>
    </source>
</evidence>
<keyword evidence="7" id="KW-0598">Phosphotransferase system</keyword>
<dbReference type="STRING" id="1702221.AALO17_20910"/>
<dbReference type="PROSITE" id="PS51094">
    <property type="entry name" value="PTS_EIIA_TYPE_2"/>
    <property type="match status" value="1"/>
</dbReference>
<evidence type="ECO:0000256" key="1">
    <source>
        <dbReference type="ARBA" id="ARBA00002434"/>
    </source>
</evidence>
<dbReference type="Gene3D" id="3.40.930.10">
    <property type="entry name" value="Mannitol-specific EII, Chain A"/>
    <property type="match status" value="1"/>
</dbReference>
<protein>
    <recommendedName>
        <fullName evidence="2">Mannitol-specific phosphotransferase enzyme IIA component</fullName>
    </recommendedName>
    <alternativeName>
        <fullName evidence="10">EIIA</fullName>
    </alternativeName>
    <alternativeName>
        <fullName evidence="11">EIII</fullName>
    </alternativeName>
    <alternativeName>
        <fullName evidence="9">PTS system mannitol-specific EIIA component</fullName>
    </alternativeName>
</protein>
<evidence type="ECO:0000256" key="5">
    <source>
        <dbReference type="ARBA" id="ARBA00022597"/>
    </source>
</evidence>
<feature type="domain" description="PTS EIIA type-2" evidence="12">
    <location>
        <begin position="16"/>
        <end position="154"/>
    </location>
</feature>
<keyword evidence="6" id="KW-0808">Transferase</keyword>
<dbReference type="GO" id="GO:0005886">
    <property type="term" value="C:plasma membrane"/>
    <property type="evidence" value="ECO:0007669"/>
    <property type="project" value="TreeGrafter"/>
</dbReference>
<comment type="function">
    <text evidence="1">The phosphoenolpyruvate-dependent sugar phosphotransferase system (sugar PTS), a major carbohydrate active transport system, catalyzes the phosphorylation of incoming sugar substrates concomitantly with their translocation across the cell membrane. The enzyme II CmtAB PTS system is involved in D-mannitol transport.</text>
</comment>
<dbReference type="RefSeq" id="WP_067558624.1">
    <property type="nucleotide sequence ID" value="NZ_CAJTBG010000001.1"/>
</dbReference>
<dbReference type="Pfam" id="PF00359">
    <property type="entry name" value="PTS_EIIA_2"/>
    <property type="match status" value="1"/>
</dbReference>
<dbReference type="EMBL" id="CP011391">
    <property type="protein sequence ID" value="AMK55225.1"/>
    <property type="molecule type" value="Genomic_DNA"/>
</dbReference>
<reference evidence="13 15" key="1">
    <citation type="journal article" date="2016" name="Gut Pathog.">
        <title>Whole genome sequencing of "Faecalibaculum rodentium" ALO17, isolated from C57BL/6J laboratory mouse feces.</title>
        <authorList>
            <person name="Lim S."/>
            <person name="Chang D.H."/>
            <person name="Ahn S."/>
            <person name="Kim B.C."/>
        </authorList>
    </citation>
    <scope>NUCLEOTIDE SEQUENCE [LARGE SCALE GENOMIC DNA]</scope>
    <source>
        <strain evidence="13 15">Alo17</strain>
    </source>
</reference>
<evidence type="ECO:0000256" key="6">
    <source>
        <dbReference type="ARBA" id="ARBA00022679"/>
    </source>
</evidence>
<sequence length="156" mass="17187">MAFFRKKKQKEDPKNRILDVKNIRTGCRAADSDEAIMSVGHMLLDAGYIDEGYIQGMLNRDHSLTTYIGNDIAIPHGEYEVKDCVKQTGLAIQIYPEGIPWASGRVRVVIGIAATTDEHVTILQNIAEKLGDMDVVEQVVQGSPEFIHSVMTGDAA</sequence>
<evidence type="ECO:0000256" key="4">
    <source>
        <dbReference type="ARBA" id="ARBA00022553"/>
    </source>
</evidence>
<evidence type="ECO:0000313" key="13">
    <source>
        <dbReference type="EMBL" id="AMK55225.1"/>
    </source>
</evidence>
<dbReference type="PANTHER" id="PTHR30181">
    <property type="entry name" value="MANNITOL PERMEASE IIC COMPONENT"/>
    <property type="match status" value="1"/>
</dbReference>
<dbReference type="Proteomes" id="UP000069771">
    <property type="component" value="Chromosome"/>
</dbReference>
<dbReference type="GO" id="GO:0009401">
    <property type="term" value="P:phosphoenolpyruvate-dependent sugar phosphotransferase system"/>
    <property type="evidence" value="ECO:0007669"/>
    <property type="project" value="UniProtKB-KW"/>
</dbReference>
<dbReference type="GeneID" id="78478685"/>
<evidence type="ECO:0000256" key="8">
    <source>
        <dbReference type="ARBA" id="ARBA00022777"/>
    </source>
</evidence>
<dbReference type="InterPro" id="IPR016152">
    <property type="entry name" value="PTrfase/Anion_transptr"/>
</dbReference>
<dbReference type="CDD" id="cd00211">
    <property type="entry name" value="PTS_IIA_fru"/>
    <property type="match status" value="1"/>
</dbReference>
<evidence type="ECO:0000313" key="14">
    <source>
        <dbReference type="EMBL" id="OLU46069.1"/>
    </source>
</evidence>
<gene>
    <name evidence="13" type="ORF">AALO17_20910</name>
    <name evidence="14" type="ORF">BO223_03025</name>
</gene>
<accession>A0A140DX48</accession>
<keyword evidence="3" id="KW-0813">Transport</keyword>
<dbReference type="EMBL" id="MPJZ01000036">
    <property type="protein sequence ID" value="OLU46069.1"/>
    <property type="molecule type" value="Genomic_DNA"/>
</dbReference>
<evidence type="ECO:0000256" key="2">
    <source>
        <dbReference type="ARBA" id="ARBA00014783"/>
    </source>
</evidence>
<reference evidence="14 16" key="2">
    <citation type="submission" date="2016-11" db="EMBL/GenBank/DDBJ databases">
        <title>Description of two novel members of the family Erysipelotrichaceae: Ileibacterium lipovorans gen. nov., sp. nov. and Dubosiella newyorkensis, gen. nov., sp. nov.</title>
        <authorList>
            <person name="Cox L.M."/>
            <person name="Sohn J."/>
            <person name="Tyrrell K.L."/>
            <person name="Citron D.M."/>
            <person name="Lawson P.A."/>
            <person name="Patel N.B."/>
            <person name="Iizumi T."/>
            <person name="Perez-Perez G.I."/>
            <person name="Goldstein E.J."/>
            <person name="Blaser M.J."/>
        </authorList>
    </citation>
    <scope>NUCLEOTIDE SEQUENCE [LARGE SCALE GENOMIC DNA]</scope>
    <source>
        <strain evidence="14 16">NYU-BL-K8</strain>
    </source>
</reference>
<dbReference type="GO" id="GO:0016301">
    <property type="term" value="F:kinase activity"/>
    <property type="evidence" value="ECO:0007669"/>
    <property type="project" value="UniProtKB-KW"/>
</dbReference>
<evidence type="ECO:0000313" key="16">
    <source>
        <dbReference type="Proteomes" id="UP000186758"/>
    </source>
</evidence>
<proteinExistence type="predicted"/>
<dbReference type="GO" id="GO:0090563">
    <property type="term" value="F:protein-phosphocysteine-sugar phosphotransferase activity"/>
    <property type="evidence" value="ECO:0007669"/>
    <property type="project" value="TreeGrafter"/>
</dbReference>
<dbReference type="OrthoDB" id="1640042at2"/>
<keyword evidence="15" id="KW-1185">Reference proteome</keyword>
<keyword evidence="4" id="KW-0597">Phosphoprotein</keyword>
<dbReference type="InterPro" id="IPR050893">
    <property type="entry name" value="Sugar_PTS"/>
</dbReference>
<organism evidence="13 15">
    <name type="scientific">Faecalibaculum rodentium</name>
    <dbReference type="NCBI Taxonomy" id="1702221"/>
    <lineage>
        <taxon>Bacteria</taxon>
        <taxon>Bacillati</taxon>
        <taxon>Bacillota</taxon>
        <taxon>Erysipelotrichia</taxon>
        <taxon>Erysipelotrichales</taxon>
        <taxon>Erysipelotrichaceae</taxon>
        <taxon>Faecalibaculum</taxon>
    </lineage>
</organism>
<dbReference type="Proteomes" id="UP000186758">
    <property type="component" value="Unassembled WGS sequence"/>
</dbReference>
<evidence type="ECO:0000256" key="9">
    <source>
        <dbReference type="ARBA" id="ARBA00029908"/>
    </source>
</evidence>
<name>A0A140DX48_9FIRM</name>
<dbReference type="PROSITE" id="PS00372">
    <property type="entry name" value="PTS_EIIA_TYPE_2_HIS"/>
    <property type="match status" value="1"/>
</dbReference>
<evidence type="ECO:0000256" key="3">
    <source>
        <dbReference type="ARBA" id="ARBA00022448"/>
    </source>
</evidence>
<dbReference type="SUPFAM" id="SSF55804">
    <property type="entry name" value="Phoshotransferase/anion transport protein"/>
    <property type="match status" value="1"/>
</dbReference>
<dbReference type="KEGG" id="fro:AALO17_20910"/>
<evidence type="ECO:0000256" key="11">
    <source>
        <dbReference type="ARBA" id="ARBA00030962"/>
    </source>
</evidence>
<keyword evidence="8" id="KW-0418">Kinase</keyword>
<dbReference type="AlphaFoldDB" id="A0A140DX48"/>
<dbReference type="PANTHER" id="PTHR30181:SF2">
    <property type="entry name" value="PTS SYSTEM MANNITOL-SPECIFIC EIICBA COMPONENT"/>
    <property type="match status" value="1"/>
</dbReference>
<dbReference type="InterPro" id="IPR002178">
    <property type="entry name" value="PTS_EIIA_type-2_dom"/>
</dbReference>
<evidence type="ECO:0000313" key="15">
    <source>
        <dbReference type="Proteomes" id="UP000069771"/>
    </source>
</evidence>
<keyword evidence="5" id="KW-0762">Sugar transport</keyword>
<evidence type="ECO:0000259" key="12">
    <source>
        <dbReference type="PROSITE" id="PS51094"/>
    </source>
</evidence>